<evidence type="ECO:0000259" key="20">
    <source>
        <dbReference type="PROSITE" id="PS50922"/>
    </source>
</evidence>
<gene>
    <name evidence="21" type="ORF">E3N88_29685</name>
</gene>
<dbReference type="AlphaFoldDB" id="A0A5N6MK93"/>
<evidence type="ECO:0000256" key="16">
    <source>
        <dbReference type="PROSITE-ProRule" id="PRU00277"/>
    </source>
</evidence>
<keyword evidence="14" id="KW-1015">Disulfide bond</keyword>
<feature type="domain" description="TLC" evidence="20">
    <location>
        <begin position="68"/>
        <end position="275"/>
    </location>
</feature>
<comment type="catalytic activity">
    <reaction evidence="1 16">
        <text>[protein]-peptidylproline (omega=180) = [protein]-peptidylproline (omega=0)</text>
        <dbReference type="Rhea" id="RHEA:16237"/>
        <dbReference type="Rhea" id="RHEA-COMP:10747"/>
        <dbReference type="Rhea" id="RHEA-COMP:10748"/>
        <dbReference type="ChEBI" id="CHEBI:83833"/>
        <dbReference type="ChEBI" id="CHEBI:83834"/>
        <dbReference type="EC" id="5.2.1.8"/>
    </reaction>
</comment>
<feature type="domain" description="PPIase FKBP-type" evidence="19">
    <location>
        <begin position="428"/>
        <end position="527"/>
    </location>
</feature>
<evidence type="ECO:0000256" key="6">
    <source>
        <dbReference type="ARBA" id="ARBA00022528"/>
    </source>
</evidence>
<evidence type="ECO:0000256" key="14">
    <source>
        <dbReference type="ARBA" id="ARBA00023157"/>
    </source>
</evidence>
<dbReference type="EMBL" id="SZYD01000015">
    <property type="protein sequence ID" value="KAD3640462.1"/>
    <property type="molecule type" value="Genomic_DNA"/>
</dbReference>
<evidence type="ECO:0000256" key="18">
    <source>
        <dbReference type="SAM" id="Phobius"/>
    </source>
</evidence>
<dbReference type="PANTHER" id="PTHR47833:SF2">
    <property type="entry name" value="PEPTIDYLPROLYL ISOMERASE"/>
    <property type="match status" value="1"/>
</dbReference>
<comment type="caution">
    <text evidence="21">The sequence shown here is derived from an EMBL/GenBank/DDBJ whole genome shotgun (WGS) entry which is preliminary data.</text>
</comment>
<keyword evidence="8 15" id="KW-0812">Transmembrane</keyword>
<dbReference type="PROSITE" id="PS50059">
    <property type="entry name" value="FKBP_PPIASE"/>
    <property type="match status" value="1"/>
</dbReference>
<dbReference type="SUPFAM" id="SSF54534">
    <property type="entry name" value="FKBP-like"/>
    <property type="match status" value="1"/>
</dbReference>
<dbReference type="PROSITE" id="PS50922">
    <property type="entry name" value="TLC"/>
    <property type="match status" value="1"/>
</dbReference>
<organism evidence="21 22">
    <name type="scientific">Mikania micrantha</name>
    <name type="common">bitter vine</name>
    <dbReference type="NCBI Taxonomy" id="192012"/>
    <lineage>
        <taxon>Eukaryota</taxon>
        <taxon>Viridiplantae</taxon>
        <taxon>Streptophyta</taxon>
        <taxon>Embryophyta</taxon>
        <taxon>Tracheophyta</taxon>
        <taxon>Spermatophyta</taxon>
        <taxon>Magnoliopsida</taxon>
        <taxon>eudicotyledons</taxon>
        <taxon>Gunneridae</taxon>
        <taxon>Pentapetalae</taxon>
        <taxon>asterids</taxon>
        <taxon>campanulids</taxon>
        <taxon>Asterales</taxon>
        <taxon>Asteraceae</taxon>
        <taxon>Asteroideae</taxon>
        <taxon>Heliantheae alliance</taxon>
        <taxon>Eupatorieae</taxon>
        <taxon>Mikania</taxon>
    </lineage>
</organism>
<feature type="transmembrane region" description="Helical" evidence="18">
    <location>
        <begin position="240"/>
        <end position="263"/>
    </location>
</feature>
<dbReference type="InterPro" id="IPR046357">
    <property type="entry name" value="PPIase_dom_sf"/>
</dbReference>
<keyword evidence="13 15" id="KW-0472">Membrane</keyword>
<accession>A0A5N6MK93</accession>
<evidence type="ECO:0000256" key="3">
    <source>
        <dbReference type="ARBA" id="ARBA00004456"/>
    </source>
</evidence>
<dbReference type="InterPro" id="IPR006634">
    <property type="entry name" value="TLC-dom"/>
</dbReference>
<dbReference type="EC" id="5.2.1.8" evidence="5 16"/>
<dbReference type="GO" id="GO:0016020">
    <property type="term" value="C:membrane"/>
    <property type="evidence" value="ECO:0007669"/>
    <property type="project" value="UniProtKB-SubCell"/>
</dbReference>
<evidence type="ECO:0000313" key="21">
    <source>
        <dbReference type="EMBL" id="KAD3640462.1"/>
    </source>
</evidence>
<evidence type="ECO:0000256" key="11">
    <source>
        <dbReference type="ARBA" id="ARBA00023078"/>
    </source>
</evidence>
<evidence type="ECO:0000256" key="17">
    <source>
        <dbReference type="SAM" id="MobiDB-lite"/>
    </source>
</evidence>
<feature type="transmembrane region" description="Helical" evidence="18">
    <location>
        <begin position="204"/>
        <end position="228"/>
    </location>
</feature>
<keyword evidence="22" id="KW-1185">Reference proteome</keyword>
<evidence type="ECO:0000256" key="15">
    <source>
        <dbReference type="PROSITE-ProRule" id="PRU00205"/>
    </source>
</evidence>
<evidence type="ECO:0000256" key="12">
    <source>
        <dbReference type="ARBA" id="ARBA00023110"/>
    </source>
</evidence>
<feature type="transmembrane region" description="Helical" evidence="18">
    <location>
        <begin position="77"/>
        <end position="96"/>
    </location>
</feature>
<sequence length="527" mass="58341">MAVAKKTALAFKSYQNQAQVLVKTYLLADAFMPYTCVLGGIFASKMVYDLSQLISTFYFRTYAGLTKIQRIEWNNRGMSSVHAIFITTVSLYFVFWSDLYSDQYTAGPVTFRSSPLSTFALGVSVGYFLSDLGMILWFYPALGGLEYVVHHALSAIAVAYSMVSGEGQLYTFMVLISELTTPEINLRWYVWYLDTAGLKKSNAYIINGLVIFFAWMVARIFLFVYMFYHVYLHCNQVFQMHQIGIFLVFTVPSVLGAMNLMWFGKIVKGMMKTLAKRQSIKFSIKNQSEFLICLVFLQPSQTKHNKLNISNTRSQNTQPIFKMATTTTLLSPTPIKCSSSSGSLPPPPPPSPHHHQPINLTSSSSNSINNHTFKPLNLTRRETIGLGLCVTIGWPQSASAEPCEFTVAESGLAFCDKVVGYGSQAEKGQLIKAHYVGKLETGKVFDSSYNRGKPLTFRIGVGEVIKGWDQGILGGDGVPPMLAGGKRTLKLPPQLGYGMRGAGCRGGSCIIPPDSVLFFDVEFIGKA</sequence>
<keyword evidence="7" id="KW-0934">Plastid</keyword>
<keyword evidence="11" id="KW-0793">Thylakoid</keyword>
<keyword evidence="9" id="KW-0809">Transit peptide</keyword>
<dbReference type="Gene3D" id="3.10.50.40">
    <property type="match status" value="1"/>
</dbReference>
<keyword evidence="16" id="KW-0413">Isomerase</keyword>
<reference evidence="21 22" key="1">
    <citation type="submission" date="2019-05" db="EMBL/GenBank/DDBJ databases">
        <title>Mikania micrantha, genome provides insights into the molecular mechanism of rapid growth.</title>
        <authorList>
            <person name="Liu B."/>
        </authorList>
    </citation>
    <scope>NUCLEOTIDE SEQUENCE [LARGE SCALE GENOMIC DNA]</scope>
    <source>
        <strain evidence="21">NLD-2019</strain>
        <tissue evidence="21">Leaf</tissue>
    </source>
</reference>
<keyword evidence="12 16" id="KW-0697">Rotamase</keyword>
<protein>
    <recommendedName>
        <fullName evidence="5 16">peptidylprolyl isomerase</fullName>
        <ecNumber evidence="5 16">5.2.1.8</ecNumber>
    </recommendedName>
</protein>
<dbReference type="Pfam" id="PF00254">
    <property type="entry name" value="FKBP_C"/>
    <property type="match status" value="1"/>
</dbReference>
<dbReference type="GO" id="GO:0003755">
    <property type="term" value="F:peptidyl-prolyl cis-trans isomerase activity"/>
    <property type="evidence" value="ECO:0007669"/>
    <property type="project" value="UniProtKB-KW"/>
</dbReference>
<evidence type="ECO:0000256" key="7">
    <source>
        <dbReference type="ARBA" id="ARBA00022640"/>
    </source>
</evidence>
<evidence type="ECO:0000256" key="9">
    <source>
        <dbReference type="ARBA" id="ARBA00022946"/>
    </source>
</evidence>
<evidence type="ECO:0000313" key="22">
    <source>
        <dbReference type="Proteomes" id="UP000326396"/>
    </source>
</evidence>
<proteinExistence type="inferred from homology"/>
<dbReference type="SMART" id="SM00724">
    <property type="entry name" value="TLC"/>
    <property type="match status" value="1"/>
</dbReference>
<evidence type="ECO:0000256" key="2">
    <source>
        <dbReference type="ARBA" id="ARBA00004141"/>
    </source>
</evidence>
<feature type="transmembrane region" description="Helical" evidence="18">
    <location>
        <begin position="169"/>
        <end position="192"/>
    </location>
</feature>
<dbReference type="Proteomes" id="UP000326396">
    <property type="component" value="Linkage Group LG5"/>
</dbReference>
<name>A0A5N6MK93_9ASTR</name>
<dbReference type="GO" id="GO:0009543">
    <property type="term" value="C:chloroplast thylakoid lumen"/>
    <property type="evidence" value="ECO:0007669"/>
    <property type="project" value="UniProtKB-SubCell"/>
</dbReference>
<evidence type="ECO:0000256" key="5">
    <source>
        <dbReference type="ARBA" id="ARBA00013194"/>
    </source>
</evidence>
<feature type="region of interest" description="Disordered" evidence="17">
    <location>
        <begin position="331"/>
        <end position="367"/>
    </location>
</feature>
<evidence type="ECO:0000259" key="19">
    <source>
        <dbReference type="PROSITE" id="PS50059"/>
    </source>
</evidence>
<evidence type="ECO:0000256" key="8">
    <source>
        <dbReference type="ARBA" id="ARBA00022692"/>
    </source>
</evidence>
<dbReference type="Pfam" id="PF03798">
    <property type="entry name" value="TRAM_LAG1_CLN8"/>
    <property type="match status" value="1"/>
</dbReference>
<evidence type="ECO:0000256" key="4">
    <source>
        <dbReference type="ARBA" id="ARBA00006577"/>
    </source>
</evidence>
<comment type="subcellular location">
    <subcellularLocation>
        <location evidence="2">Membrane</location>
        <topology evidence="2">Multi-pass membrane protein</topology>
    </subcellularLocation>
    <subcellularLocation>
        <location evidence="3">Plastid</location>
        <location evidence="3">Chloroplast thylakoid lumen</location>
    </subcellularLocation>
</comment>
<evidence type="ECO:0000256" key="10">
    <source>
        <dbReference type="ARBA" id="ARBA00022989"/>
    </source>
</evidence>
<dbReference type="PANTHER" id="PTHR47833">
    <property type="entry name" value="PHOTOSYNTHETIC NDH SUBUNIT OF LUMENAL LOCATION 4, CHLOROPLASTIC"/>
    <property type="match status" value="1"/>
</dbReference>
<dbReference type="InterPro" id="IPR001179">
    <property type="entry name" value="PPIase_FKBP_dom"/>
</dbReference>
<dbReference type="InterPro" id="IPR044183">
    <property type="entry name" value="PNSL4/FKBP13-like"/>
</dbReference>
<evidence type="ECO:0000256" key="1">
    <source>
        <dbReference type="ARBA" id="ARBA00000971"/>
    </source>
</evidence>
<feature type="transmembrane region" description="Helical" evidence="18">
    <location>
        <begin position="116"/>
        <end position="138"/>
    </location>
</feature>
<keyword evidence="6" id="KW-0150">Chloroplast</keyword>
<evidence type="ECO:0000256" key="13">
    <source>
        <dbReference type="ARBA" id="ARBA00023136"/>
    </source>
</evidence>
<comment type="similarity">
    <text evidence="4">Belongs to the FKBP-type PPIase family.</text>
</comment>
<dbReference type="OrthoDB" id="10266980at2759"/>
<dbReference type="FunFam" id="3.10.50.40:FF:000032">
    <property type="entry name" value="Peptidylprolyl isomerase"/>
    <property type="match status" value="1"/>
</dbReference>
<keyword evidence="10 18" id="KW-1133">Transmembrane helix</keyword>